<dbReference type="NCBIfam" id="NF008677">
    <property type="entry name" value="PRK11697.1"/>
    <property type="match status" value="1"/>
</dbReference>
<dbReference type="Pfam" id="PF04397">
    <property type="entry name" value="LytTR"/>
    <property type="match status" value="1"/>
</dbReference>
<protein>
    <submittedName>
        <fullName evidence="8">Two-component system response regulator YehT</fullName>
    </submittedName>
</protein>
<evidence type="ECO:0000256" key="4">
    <source>
        <dbReference type="ARBA" id="ARBA00023163"/>
    </source>
</evidence>
<dbReference type="PROSITE" id="PS50930">
    <property type="entry name" value="HTH_LYTTR"/>
    <property type="match status" value="1"/>
</dbReference>
<keyword evidence="4" id="KW-0804">Transcription</keyword>
<keyword evidence="1" id="KW-0902">Two-component regulatory system</keyword>
<proteinExistence type="predicted"/>
<dbReference type="GO" id="GO:0032993">
    <property type="term" value="C:protein-DNA complex"/>
    <property type="evidence" value="ECO:0007669"/>
    <property type="project" value="TreeGrafter"/>
</dbReference>
<evidence type="ECO:0000313" key="8">
    <source>
        <dbReference type="EMBL" id="PQJ61879.1"/>
    </source>
</evidence>
<feature type="modified residue" description="4-aspartylphosphate" evidence="5">
    <location>
        <position position="54"/>
    </location>
</feature>
<keyword evidence="5" id="KW-0597">Phosphoprotein</keyword>
<dbReference type="PROSITE" id="PS50110">
    <property type="entry name" value="RESPONSE_REGULATORY"/>
    <property type="match status" value="1"/>
</dbReference>
<name>A0A2S7VIH4_PHOAN</name>
<dbReference type="Gene3D" id="3.40.50.2300">
    <property type="match status" value="1"/>
</dbReference>
<evidence type="ECO:0000259" key="7">
    <source>
        <dbReference type="PROSITE" id="PS50930"/>
    </source>
</evidence>
<accession>A0A2S7VIH4</accession>
<dbReference type="InterPro" id="IPR001789">
    <property type="entry name" value="Sig_transdc_resp-reg_receiver"/>
</dbReference>
<dbReference type="SMART" id="SM00850">
    <property type="entry name" value="LytTR"/>
    <property type="match status" value="1"/>
</dbReference>
<evidence type="ECO:0000256" key="5">
    <source>
        <dbReference type="PROSITE-ProRule" id="PRU00169"/>
    </source>
</evidence>
<dbReference type="RefSeq" id="WP_105061727.1">
    <property type="nucleotide sequence ID" value="NZ_MSCJ01000003.1"/>
</dbReference>
<gene>
    <name evidence="8" type="ORF">BTO08_16570</name>
</gene>
<dbReference type="Proteomes" id="UP000238730">
    <property type="component" value="Unassembled WGS sequence"/>
</dbReference>
<dbReference type="InterPro" id="IPR039420">
    <property type="entry name" value="WalR-like"/>
</dbReference>
<sequence>MLTALVIDDEQFAREELAELLEETGYVTVIGEAPNAIFGLKKINELKPDIVFVDIQMPQVTGIELLSMLDPETMPYVVFVTAYDHYAIQAFEENAFDYLLKPVNPSRLTKTVSRLHKVIQQSTPQQAISAIAPNKLDQIPCIGHNRIVILTTDTVECAYSDISGVQVRSNNQTASTQLTLKTLEEKTPLVRCHRQYLVNIKMISEIKLLENGLAEIITKTGYELPVSRRYLSVLKKLLGIL</sequence>
<evidence type="ECO:0000256" key="1">
    <source>
        <dbReference type="ARBA" id="ARBA00023012"/>
    </source>
</evidence>
<dbReference type="InterPro" id="IPR007492">
    <property type="entry name" value="LytTR_DNA-bd_dom"/>
</dbReference>
<evidence type="ECO:0000256" key="3">
    <source>
        <dbReference type="ARBA" id="ARBA00023125"/>
    </source>
</evidence>
<comment type="caution">
    <text evidence="8">The sequence shown here is derived from an EMBL/GenBank/DDBJ whole genome shotgun (WGS) entry which is preliminary data.</text>
</comment>
<dbReference type="InterPro" id="IPR011006">
    <property type="entry name" value="CheY-like_superfamily"/>
</dbReference>
<organism evidence="8 9">
    <name type="scientific">Photobacterium angustum</name>
    <dbReference type="NCBI Taxonomy" id="661"/>
    <lineage>
        <taxon>Bacteria</taxon>
        <taxon>Pseudomonadati</taxon>
        <taxon>Pseudomonadota</taxon>
        <taxon>Gammaproteobacteria</taxon>
        <taxon>Vibrionales</taxon>
        <taxon>Vibrionaceae</taxon>
        <taxon>Photobacterium</taxon>
    </lineage>
</organism>
<dbReference type="Gene3D" id="2.40.50.1020">
    <property type="entry name" value="LytTr DNA-binding domain"/>
    <property type="match status" value="1"/>
</dbReference>
<dbReference type="GO" id="GO:0000976">
    <property type="term" value="F:transcription cis-regulatory region binding"/>
    <property type="evidence" value="ECO:0007669"/>
    <property type="project" value="TreeGrafter"/>
</dbReference>
<dbReference type="GO" id="GO:0005829">
    <property type="term" value="C:cytosol"/>
    <property type="evidence" value="ECO:0007669"/>
    <property type="project" value="TreeGrafter"/>
</dbReference>
<feature type="domain" description="HTH LytTR-type" evidence="7">
    <location>
        <begin position="139"/>
        <end position="240"/>
    </location>
</feature>
<dbReference type="EMBL" id="MSCJ01000003">
    <property type="protein sequence ID" value="PQJ61879.1"/>
    <property type="molecule type" value="Genomic_DNA"/>
</dbReference>
<keyword evidence="2" id="KW-0805">Transcription regulation</keyword>
<evidence type="ECO:0000259" key="6">
    <source>
        <dbReference type="PROSITE" id="PS50110"/>
    </source>
</evidence>
<dbReference type="AlphaFoldDB" id="A0A2S7VIH4"/>
<feature type="domain" description="Response regulatory" evidence="6">
    <location>
        <begin position="3"/>
        <end position="116"/>
    </location>
</feature>
<dbReference type="SUPFAM" id="SSF52172">
    <property type="entry name" value="CheY-like"/>
    <property type="match status" value="1"/>
</dbReference>
<dbReference type="Pfam" id="PF00072">
    <property type="entry name" value="Response_reg"/>
    <property type="match status" value="1"/>
</dbReference>
<dbReference type="OrthoDB" id="236568at2"/>
<dbReference type="PANTHER" id="PTHR48111:SF3">
    <property type="entry name" value="TRANSCRIPTIONAL REGULATORY PROTEIN BTSR"/>
    <property type="match status" value="1"/>
</dbReference>
<dbReference type="FunFam" id="3.40.50.2300:FF:000051">
    <property type="entry name" value="Two-component response regulator yehT"/>
    <property type="match status" value="1"/>
</dbReference>
<dbReference type="GO" id="GO:0000156">
    <property type="term" value="F:phosphorelay response regulator activity"/>
    <property type="evidence" value="ECO:0007669"/>
    <property type="project" value="TreeGrafter"/>
</dbReference>
<dbReference type="GO" id="GO:0006355">
    <property type="term" value="P:regulation of DNA-templated transcription"/>
    <property type="evidence" value="ECO:0007669"/>
    <property type="project" value="TreeGrafter"/>
</dbReference>
<reference evidence="8 9" key="1">
    <citation type="submission" date="2016-12" db="EMBL/GenBank/DDBJ databases">
        <title>Diversity of luminous bacteria.</title>
        <authorList>
            <person name="Yoshizawa S."/>
            <person name="Kogure K."/>
        </authorList>
    </citation>
    <scope>NUCLEOTIDE SEQUENCE [LARGE SCALE GENOMIC DNA]</scope>
    <source>
        <strain evidence="8 9">LC1-200</strain>
    </source>
</reference>
<dbReference type="PANTHER" id="PTHR48111">
    <property type="entry name" value="REGULATOR OF RPOS"/>
    <property type="match status" value="1"/>
</dbReference>
<dbReference type="SMART" id="SM00448">
    <property type="entry name" value="REC"/>
    <property type="match status" value="1"/>
</dbReference>
<keyword evidence="3" id="KW-0238">DNA-binding</keyword>
<evidence type="ECO:0000256" key="2">
    <source>
        <dbReference type="ARBA" id="ARBA00023015"/>
    </source>
</evidence>
<evidence type="ECO:0000313" key="9">
    <source>
        <dbReference type="Proteomes" id="UP000238730"/>
    </source>
</evidence>